<sequence length="384" mass="44813">MHSYNIPRITARLEGLMGTNVVRLTDRAYMHQLRKSHEADCQAKLQERIDKREAQEMERERKLVMQGKETRIPEDMRNHPVFKINQKTNEIIAKRRSKLKTNREKNAERLIRQGMKWERNRLVFEDLEKKKELELQARKIQQTGLEEQYRSEDALRGLDLLRIHDKKWKPCELDLKKFLETEEALMKQRFIRKPVQYNSDPKDVRNVAKARKKFRETEERIRKRLEEQLAANTINGSITKPHLVQPVSSLSRKALETATKQSAMTLSVAAYEKERDAFLPSDVGLQSNENLSAKELDSQHETDVNYKAIFQKKMENDVKNDLIMTKEAFDALHYEDPLIALLKATDNVHDLYRIAKDIILQDSNQVVETVIDGGSVTPLTVASQ</sequence>
<dbReference type="OrthoDB" id="6150133at2759"/>
<accession>A0A7R8YN96</accession>
<dbReference type="InParanoid" id="A0A7R8YN96"/>
<evidence type="ECO:0000313" key="2">
    <source>
        <dbReference type="Proteomes" id="UP000594454"/>
    </source>
</evidence>
<dbReference type="AlphaFoldDB" id="A0A7R8YN96"/>
<name>A0A7R8YN96_HERIL</name>
<dbReference type="Proteomes" id="UP000594454">
    <property type="component" value="Chromosome 1"/>
</dbReference>
<keyword evidence="2" id="KW-1185">Reference proteome</keyword>
<dbReference type="EMBL" id="LR899009">
    <property type="protein sequence ID" value="CAD7079323.1"/>
    <property type="molecule type" value="Genomic_DNA"/>
</dbReference>
<organism evidence="1 2">
    <name type="scientific">Hermetia illucens</name>
    <name type="common">Black soldier fly</name>
    <dbReference type="NCBI Taxonomy" id="343691"/>
    <lineage>
        <taxon>Eukaryota</taxon>
        <taxon>Metazoa</taxon>
        <taxon>Ecdysozoa</taxon>
        <taxon>Arthropoda</taxon>
        <taxon>Hexapoda</taxon>
        <taxon>Insecta</taxon>
        <taxon>Pterygota</taxon>
        <taxon>Neoptera</taxon>
        <taxon>Endopterygota</taxon>
        <taxon>Diptera</taxon>
        <taxon>Brachycera</taxon>
        <taxon>Stratiomyomorpha</taxon>
        <taxon>Stratiomyidae</taxon>
        <taxon>Hermetiinae</taxon>
        <taxon>Hermetia</taxon>
    </lineage>
</organism>
<gene>
    <name evidence="1" type="ORF">HERILL_LOCUS2543</name>
</gene>
<protein>
    <submittedName>
        <fullName evidence="1">Uncharacterized protein</fullName>
    </submittedName>
</protein>
<reference evidence="1 2" key="1">
    <citation type="submission" date="2020-11" db="EMBL/GenBank/DDBJ databases">
        <authorList>
            <person name="Wallbank WR R."/>
            <person name="Pardo Diaz C."/>
            <person name="Kozak K."/>
            <person name="Martin S."/>
            <person name="Jiggins C."/>
            <person name="Moest M."/>
            <person name="Warren A I."/>
            <person name="Generalovic N T."/>
            <person name="Byers J.R.P. K."/>
            <person name="Montejo-Kovacevich G."/>
            <person name="Yen C E."/>
        </authorList>
    </citation>
    <scope>NUCLEOTIDE SEQUENCE [LARGE SCALE GENOMIC DNA]</scope>
</reference>
<proteinExistence type="predicted"/>
<evidence type="ECO:0000313" key="1">
    <source>
        <dbReference type="EMBL" id="CAD7079323.1"/>
    </source>
</evidence>